<organism evidence="5 6">
    <name type="scientific">Desulfobotulus mexicanus</name>
    <dbReference type="NCBI Taxonomy" id="2586642"/>
    <lineage>
        <taxon>Bacteria</taxon>
        <taxon>Pseudomonadati</taxon>
        <taxon>Thermodesulfobacteriota</taxon>
        <taxon>Desulfobacteria</taxon>
        <taxon>Desulfobacterales</taxon>
        <taxon>Desulfobacteraceae</taxon>
        <taxon>Desulfobotulus</taxon>
    </lineage>
</organism>
<dbReference type="GO" id="GO:0016746">
    <property type="term" value="F:acyltransferase activity"/>
    <property type="evidence" value="ECO:0007669"/>
    <property type="project" value="UniProtKB-KW"/>
</dbReference>
<dbReference type="GO" id="GO:0042619">
    <property type="term" value="P:poly-hydroxybutyrate biosynthetic process"/>
    <property type="evidence" value="ECO:0007669"/>
    <property type="project" value="InterPro"/>
</dbReference>
<dbReference type="PANTHER" id="PTHR36837:SF5">
    <property type="entry name" value="POLY-3-HYDROXYBUTYRATE SYNTHASE"/>
    <property type="match status" value="1"/>
</dbReference>
<dbReference type="InterPro" id="IPR010941">
    <property type="entry name" value="PhaC_N"/>
</dbReference>
<gene>
    <name evidence="5" type="ORF">FIM25_05965</name>
</gene>
<dbReference type="SUPFAM" id="SSF53474">
    <property type="entry name" value="alpha/beta-Hydrolases"/>
    <property type="match status" value="1"/>
</dbReference>
<evidence type="ECO:0000313" key="5">
    <source>
        <dbReference type="EMBL" id="TYT75249.1"/>
    </source>
</evidence>
<comment type="caution">
    <text evidence="5">The sequence shown here is derived from an EMBL/GenBank/DDBJ whole genome shotgun (WGS) entry which is preliminary data.</text>
</comment>
<dbReference type="GO" id="GO:0016787">
    <property type="term" value="F:hydrolase activity"/>
    <property type="evidence" value="ECO:0007669"/>
    <property type="project" value="UniProtKB-KW"/>
</dbReference>
<dbReference type="InterPro" id="IPR051321">
    <property type="entry name" value="PHA/PHB_synthase"/>
</dbReference>
<evidence type="ECO:0000256" key="3">
    <source>
        <dbReference type="SAM" id="MobiDB-lite"/>
    </source>
</evidence>
<dbReference type="EMBL" id="VDMB01000005">
    <property type="protein sequence ID" value="TYT75249.1"/>
    <property type="molecule type" value="Genomic_DNA"/>
</dbReference>
<dbReference type="PANTHER" id="PTHR36837">
    <property type="entry name" value="POLY(3-HYDROXYALKANOATE) POLYMERASE SUBUNIT PHAC"/>
    <property type="match status" value="1"/>
</dbReference>
<evidence type="ECO:0000256" key="2">
    <source>
        <dbReference type="ARBA" id="ARBA00023315"/>
    </source>
</evidence>
<sequence>MQFHPDKARPPLLPQQGGCMKAQKKPIIRKTEPAKEIPVVQENESAEENSILEAAHIIDRNFRKDMVRFTGPMDVPAFSRAYFDAIVHLAWSPGTQFRMMLERMEFFTDLFAIKSGMSPPVLDRRFRDPQWNDWPFSMYKDLFIRFEKHMESRFKDIRGVSEHSNLLIQFLTHQITAMMNPLNFPVTNPEVIRTTLEQGGQNIVKGMQNLIDTLTTHGGELVVRHSRDDYHEVGKTLATTPGKVVFRNRLIELIQYAPVTDKVCGTPILLVPAWINKYYILDLSPHNSMVRYLTEQGFTVFIISWKNVDGSFRDDGIDTYVKNGLVEAIAEIRQITGSDGVHLTGYCMGAILCSIAAAFLRSQEDTSVKTLSCFASQLDFSDAGDLRSFIDESQITFLKDLMEEKGYLAKSNMMQTYSLLRPRDLYWNFLIDEFFLGKDPFNLDFLFWNDDGTRMPMRLHIDILERLYLEDQLTEGKFRMDDGRSIDLRNIDMDLYSVGTLKDHIAPWKSVYRIPHFVSSPIKFVLASSGHIAGIIVPPGSKGHYHTDGLLGHGPEHWLATAHMHEGSWWPDWAAWMKERSQPETNKLPWPPAKGRDLGAAPGTYVTEK</sequence>
<accession>A0A5Q4VC39</accession>
<keyword evidence="5" id="KW-0378">Hydrolase</keyword>
<feature type="region of interest" description="Disordered" evidence="3">
    <location>
        <begin position="581"/>
        <end position="609"/>
    </location>
</feature>
<dbReference type="AlphaFoldDB" id="A0A5Q4VC39"/>
<evidence type="ECO:0000313" key="6">
    <source>
        <dbReference type="Proteomes" id="UP000321899"/>
    </source>
</evidence>
<reference evidence="5 6" key="1">
    <citation type="submission" date="2019-06" db="EMBL/GenBank/DDBJ databases">
        <title>Desulfobotulus mexicanus sp. nov., a novel sulfate-reducing bacterium isolated from the sediment of an alkaline crater lake in Mexico.</title>
        <authorList>
            <person name="Hirschler-Rea A."/>
        </authorList>
    </citation>
    <scope>NUCLEOTIDE SEQUENCE [LARGE SCALE GENOMIC DNA]</scope>
    <source>
        <strain evidence="5 6">PAR22N</strain>
    </source>
</reference>
<proteinExistence type="predicted"/>
<dbReference type="Pfam" id="PF07167">
    <property type="entry name" value="PhaC_N"/>
    <property type="match status" value="1"/>
</dbReference>
<dbReference type="Gene3D" id="3.40.50.1820">
    <property type="entry name" value="alpha/beta hydrolase"/>
    <property type="match status" value="1"/>
</dbReference>
<dbReference type="Proteomes" id="UP000321899">
    <property type="component" value="Unassembled WGS sequence"/>
</dbReference>
<protein>
    <submittedName>
        <fullName evidence="5">Alpha/beta fold hydrolase</fullName>
    </submittedName>
</protein>
<keyword evidence="6" id="KW-1185">Reference proteome</keyword>
<feature type="domain" description="Poly-beta-hydroxybutyrate polymerase N-terminal" evidence="4">
    <location>
        <begin position="123"/>
        <end position="293"/>
    </location>
</feature>
<evidence type="ECO:0000259" key="4">
    <source>
        <dbReference type="Pfam" id="PF07167"/>
    </source>
</evidence>
<evidence type="ECO:0000256" key="1">
    <source>
        <dbReference type="ARBA" id="ARBA00022679"/>
    </source>
</evidence>
<keyword evidence="1" id="KW-0808">Transferase</keyword>
<dbReference type="OrthoDB" id="7208816at2"/>
<name>A0A5Q4VC39_9BACT</name>
<dbReference type="InterPro" id="IPR029058">
    <property type="entry name" value="AB_hydrolase_fold"/>
</dbReference>
<keyword evidence="2" id="KW-0012">Acyltransferase</keyword>